<dbReference type="RefSeq" id="XP_028258612.1">
    <property type="nucleotide sequence ID" value="XM_028402811.1"/>
</dbReference>
<keyword evidence="1" id="KW-1133">Transmembrane helix</keyword>
<keyword evidence="2" id="KW-1185">Reference proteome</keyword>
<dbReference type="GeneID" id="114433972"/>
<keyword evidence="1" id="KW-0472">Membrane</keyword>
<name>A0A6P7I6S1_9TELE</name>
<keyword evidence="1" id="KW-0812">Transmembrane</keyword>
<reference evidence="3" key="1">
    <citation type="submission" date="2025-08" db="UniProtKB">
        <authorList>
            <consortium name="RefSeq"/>
        </authorList>
    </citation>
    <scope>IDENTIFICATION</scope>
</reference>
<dbReference type="InParanoid" id="A0A6P7I6S1"/>
<accession>A0A6P7I6S1</accession>
<gene>
    <name evidence="3" type="primary">LOC114433972</name>
</gene>
<protein>
    <submittedName>
        <fullName evidence="3">Membrane-spanning 4-domains subfamily A member 15-like</fullName>
    </submittedName>
</protein>
<feature type="transmembrane region" description="Helical" evidence="1">
    <location>
        <begin position="64"/>
        <end position="87"/>
    </location>
</feature>
<dbReference type="AlphaFoldDB" id="A0A6P7I6S1"/>
<organism evidence="2 3">
    <name type="scientific">Parambassis ranga</name>
    <name type="common">Indian glassy fish</name>
    <dbReference type="NCBI Taxonomy" id="210632"/>
    <lineage>
        <taxon>Eukaryota</taxon>
        <taxon>Metazoa</taxon>
        <taxon>Chordata</taxon>
        <taxon>Craniata</taxon>
        <taxon>Vertebrata</taxon>
        <taxon>Euteleostomi</taxon>
        <taxon>Actinopterygii</taxon>
        <taxon>Neopterygii</taxon>
        <taxon>Teleostei</taxon>
        <taxon>Neoteleostei</taxon>
        <taxon>Acanthomorphata</taxon>
        <taxon>Ovalentaria</taxon>
        <taxon>Ambassidae</taxon>
        <taxon>Parambassis</taxon>
    </lineage>
</organism>
<dbReference type="Proteomes" id="UP000515145">
    <property type="component" value="Chromosome 3"/>
</dbReference>
<evidence type="ECO:0000256" key="1">
    <source>
        <dbReference type="SAM" id="Phobius"/>
    </source>
</evidence>
<feature type="transmembrane region" description="Helical" evidence="1">
    <location>
        <begin position="37"/>
        <end position="58"/>
    </location>
</feature>
<dbReference type="OrthoDB" id="8777022at2759"/>
<feature type="transmembrane region" description="Helical" evidence="1">
    <location>
        <begin position="157"/>
        <end position="177"/>
    </location>
</feature>
<feature type="transmembrane region" description="Helical" evidence="1">
    <location>
        <begin position="99"/>
        <end position="119"/>
    </location>
</feature>
<sequence length="202" mass="21845">MSAELYSVNEPSNGALQGTTVGGSKPLHRFIKGQPRIIGTIVLVLGTSFFIVSIAITSQDSSSMWFVIPPGFLQGTLFIISGILFILTEHNLTKKNVTISLALSIVSILSTCWSLLHMLPDLGHIHYRDYDFPDENVTDSDITWSNHYETMAMTVEAVFVLHSFVGAIIFIAMSGLAGTALHSTKSQAIVVMSTSPTATPAE</sequence>
<evidence type="ECO:0000313" key="2">
    <source>
        <dbReference type="Proteomes" id="UP000515145"/>
    </source>
</evidence>
<proteinExistence type="predicted"/>
<evidence type="ECO:0000313" key="3">
    <source>
        <dbReference type="RefSeq" id="XP_028258612.1"/>
    </source>
</evidence>